<name>A0A9D4UXS0_ADICA</name>
<dbReference type="AlphaFoldDB" id="A0A9D4UXS0"/>
<evidence type="ECO:0000313" key="2">
    <source>
        <dbReference type="EMBL" id="KAI5075854.1"/>
    </source>
</evidence>
<protein>
    <submittedName>
        <fullName evidence="2">Uncharacterized protein</fullName>
    </submittedName>
</protein>
<feature type="region of interest" description="Disordered" evidence="1">
    <location>
        <begin position="63"/>
        <end position="82"/>
    </location>
</feature>
<sequence length="117" mass="13070">MFGTSLCLSLDGLMLHLGKPIREYNRAWHSQTLVDVGLDIDETKTDSPSNLPLQCRTAVAWKIRPPPPPPPPPPLCLLHPQPRHPTIEGNQASLIPRHFCMWPASPIEPRILLHVAL</sequence>
<evidence type="ECO:0000256" key="1">
    <source>
        <dbReference type="SAM" id="MobiDB-lite"/>
    </source>
</evidence>
<dbReference type="EMBL" id="JABFUD020000009">
    <property type="protein sequence ID" value="KAI5075854.1"/>
    <property type="molecule type" value="Genomic_DNA"/>
</dbReference>
<keyword evidence="3" id="KW-1185">Reference proteome</keyword>
<accession>A0A9D4UXS0</accession>
<organism evidence="2 3">
    <name type="scientific">Adiantum capillus-veneris</name>
    <name type="common">Maidenhair fern</name>
    <dbReference type="NCBI Taxonomy" id="13818"/>
    <lineage>
        <taxon>Eukaryota</taxon>
        <taxon>Viridiplantae</taxon>
        <taxon>Streptophyta</taxon>
        <taxon>Embryophyta</taxon>
        <taxon>Tracheophyta</taxon>
        <taxon>Polypodiopsida</taxon>
        <taxon>Polypodiidae</taxon>
        <taxon>Polypodiales</taxon>
        <taxon>Pteridineae</taxon>
        <taxon>Pteridaceae</taxon>
        <taxon>Vittarioideae</taxon>
        <taxon>Adiantum</taxon>
    </lineage>
</organism>
<comment type="caution">
    <text evidence="2">The sequence shown here is derived from an EMBL/GenBank/DDBJ whole genome shotgun (WGS) entry which is preliminary data.</text>
</comment>
<dbReference type="Proteomes" id="UP000886520">
    <property type="component" value="Chromosome 9"/>
</dbReference>
<gene>
    <name evidence="2" type="ORF">GOP47_0009930</name>
</gene>
<evidence type="ECO:0000313" key="3">
    <source>
        <dbReference type="Proteomes" id="UP000886520"/>
    </source>
</evidence>
<proteinExistence type="predicted"/>
<reference evidence="2" key="1">
    <citation type="submission" date="2021-01" db="EMBL/GenBank/DDBJ databases">
        <title>Adiantum capillus-veneris genome.</title>
        <authorList>
            <person name="Fang Y."/>
            <person name="Liao Q."/>
        </authorList>
    </citation>
    <scope>NUCLEOTIDE SEQUENCE</scope>
    <source>
        <strain evidence="2">H3</strain>
        <tissue evidence="2">Leaf</tissue>
    </source>
</reference>
<feature type="compositionally biased region" description="Pro residues" evidence="1">
    <location>
        <begin position="64"/>
        <end position="75"/>
    </location>
</feature>